<dbReference type="OrthoDB" id="3486565at2759"/>
<accession>A0A8H4SWM6</accession>
<dbReference type="PANTHER" id="PTHR33112">
    <property type="entry name" value="DOMAIN PROTEIN, PUTATIVE-RELATED"/>
    <property type="match status" value="1"/>
</dbReference>
<name>A0A8H4SWM6_9HYPO</name>
<evidence type="ECO:0000259" key="2">
    <source>
        <dbReference type="Pfam" id="PF06985"/>
    </source>
</evidence>
<sequence length="782" mass="87947">MPPTQQPCQSPKQEKRKNSFGDLASSSAKIKSEHGNPPDPPGATRWNIDFRLPPSHAKLPKTDPRHVIRSGTDPESDKQRRWYSGATRTRQTRSICWSEIGGLDYKTLPKIEDRCFVCKIDLEVQPCHRTSYPFNTWETSVAKGCQDCGQIVRGVRMFAEIYDLQTDRLHIGTLKVSSERQTTPIVQRILIGVFWLGALGDMSEHLEFTRTSRSDPPVKSEPPLTPFNPEIYKEDVFLSAQKLIQACSVTHRHCLSPSQPPFLPTRLLEIQSEPTPTIKLLPTSLLSSETTNSHYLALSYCWGNPPYNPLRLTVSTSQSLHDGIPTSSLPLLFQDLVSLSQHLGVKLIWIDALCIQQDDPLDWEREAAVMGAIYRNAWPVVGATSARNSSQPLAPQPFQNINIPISGMESGGECKGVWDNVLCSTQGGSVTWPLHERGWCFQEMILARRFLDFDSNGLQLHCCNGDVRAEDKQHDEDGAALIELPRYTRWEPADFRRPWAFRHFWSRLLDSDPNKQQVKETDMRRVWREVLQMYTNRRLTYSSDLLPALSGIASQYLNKVGSGDTYCAGLWKSSFMQDLCWTANHEAVPLEAGDKAPSWSWASICGSVDYEYTDLGEQKTGLVDVACDQKGTNLFGEVKRGHAVLEGPVFTCLLTVEYGKWAVHQSEMHHSRARTFTPDVVIEVVEFRNEGASGIMKSSANRATKAGGRIEVEKDVRCEVLAIHLFDIKYGQGLFMILGWLDPKGIVCQRLGILEAPLSNFYGAKGVDTNIETQELKQIKVV</sequence>
<dbReference type="AlphaFoldDB" id="A0A8H4SWM6"/>
<evidence type="ECO:0000313" key="4">
    <source>
        <dbReference type="Proteomes" id="UP000622797"/>
    </source>
</evidence>
<evidence type="ECO:0000313" key="3">
    <source>
        <dbReference type="EMBL" id="KAF4946976.1"/>
    </source>
</evidence>
<keyword evidence="4" id="KW-1185">Reference proteome</keyword>
<feature type="region of interest" description="Disordered" evidence="1">
    <location>
        <begin position="1"/>
        <end position="86"/>
    </location>
</feature>
<evidence type="ECO:0000256" key="1">
    <source>
        <dbReference type="SAM" id="MobiDB-lite"/>
    </source>
</evidence>
<organism evidence="3 4">
    <name type="scientific">Fusarium sarcochroum</name>
    <dbReference type="NCBI Taxonomy" id="1208366"/>
    <lineage>
        <taxon>Eukaryota</taxon>
        <taxon>Fungi</taxon>
        <taxon>Dikarya</taxon>
        <taxon>Ascomycota</taxon>
        <taxon>Pezizomycotina</taxon>
        <taxon>Sordariomycetes</taxon>
        <taxon>Hypocreomycetidae</taxon>
        <taxon>Hypocreales</taxon>
        <taxon>Nectriaceae</taxon>
        <taxon>Fusarium</taxon>
        <taxon>Fusarium lateritium species complex</taxon>
    </lineage>
</organism>
<reference evidence="3" key="1">
    <citation type="journal article" date="2020" name="BMC Genomics">
        <title>Correction to: Identification and distribution of gene clusters required for synthesis of sphingolipid metabolism inhibitors in diverse species of the filamentous fungus Fusarium.</title>
        <authorList>
            <person name="Kim H.S."/>
            <person name="Lohmar J.M."/>
            <person name="Busman M."/>
            <person name="Brown D.W."/>
            <person name="Naumann T.A."/>
            <person name="Divon H.H."/>
            <person name="Lysoe E."/>
            <person name="Uhlig S."/>
            <person name="Proctor R.H."/>
        </authorList>
    </citation>
    <scope>NUCLEOTIDE SEQUENCE</scope>
    <source>
        <strain evidence="3">NRRL 20472</strain>
    </source>
</reference>
<comment type="caution">
    <text evidence="3">The sequence shown here is derived from an EMBL/GenBank/DDBJ whole genome shotgun (WGS) entry which is preliminary data.</text>
</comment>
<dbReference type="InterPro" id="IPR010730">
    <property type="entry name" value="HET"/>
</dbReference>
<dbReference type="Proteomes" id="UP000622797">
    <property type="component" value="Unassembled WGS sequence"/>
</dbReference>
<dbReference type="EMBL" id="JABEXW010001132">
    <property type="protein sequence ID" value="KAF4946976.1"/>
    <property type="molecule type" value="Genomic_DNA"/>
</dbReference>
<reference evidence="3" key="2">
    <citation type="submission" date="2020-05" db="EMBL/GenBank/DDBJ databases">
        <authorList>
            <person name="Kim H.-S."/>
            <person name="Proctor R.H."/>
            <person name="Brown D.W."/>
        </authorList>
    </citation>
    <scope>NUCLEOTIDE SEQUENCE</scope>
    <source>
        <strain evidence="3">NRRL 20472</strain>
    </source>
</reference>
<dbReference type="PANTHER" id="PTHR33112:SF15">
    <property type="entry name" value="HETEROKARYON INCOMPATIBILITY DOMAIN-CONTAINING PROTEIN"/>
    <property type="match status" value="1"/>
</dbReference>
<feature type="compositionally biased region" description="Polar residues" evidence="1">
    <location>
        <begin position="1"/>
        <end position="11"/>
    </location>
</feature>
<proteinExistence type="predicted"/>
<gene>
    <name evidence="3" type="ORF">FSARC_14070</name>
</gene>
<dbReference type="Pfam" id="PF06985">
    <property type="entry name" value="HET"/>
    <property type="match status" value="1"/>
</dbReference>
<protein>
    <recommendedName>
        <fullName evidence="2">Heterokaryon incompatibility domain-containing protein</fullName>
    </recommendedName>
</protein>
<feature type="domain" description="Heterokaryon incompatibility" evidence="2">
    <location>
        <begin position="295"/>
        <end position="443"/>
    </location>
</feature>